<sequence length="217" mass="24921">MCPCVVNFAPMYVIYINDRPLVLRETATPSPYGDAAPDTHLVARYSGKRKSLLNYADTLEKGSPKVTSLELVADDLNDLWQDFQSHYRWLEAAGGLVTHTRTQRQLFIFRRGYWDLPKGKIDEGEDRAAAALREVEEETGVQQLTLGRALPTTYHTYRTTHHRILKPTYWFHMATEQDELVPETEEDIERAEWRTVKSVLEGDGPIYENLRALLLAV</sequence>
<dbReference type="PANTHER" id="PTHR21340">
    <property type="entry name" value="DIADENOSINE 5,5-P1,P4-TETRAPHOSPHATE PYROPHOSPHOHYDROLASE MUTT"/>
    <property type="match status" value="1"/>
</dbReference>
<dbReference type="OrthoDB" id="9816289at2"/>
<reference evidence="4 5" key="1">
    <citation type="submission" date="2017-10" db="EMBL/GenBank/DDBJ databases">
        <title>The draft genome sequence of Lewinella marina KCTC 32374.</title>
        <authorList>
            <person name="Wang K."/>
        </authorList>
    </citation>
    <scope>NUCLEOTIDE SEQUENCE [LARGE SCALE GENOMIC DNA]</scope>
    <source>
        <strain evidence="4 5">MKG-38</strain>
    </source>
</reference>
<dbReference type="SUPFAM" id="SSF55811">
    <property type="entry name" value="Nudix"/>
    <property type="match status" value="1"/>
</dbReference>
<dbReference type="PANTHER" id="PTHR21340:SF0">
    <property type="entry name" value="BIS(5'-NUCLEOSYL)-TETRAPHOSPHATASE [ASYMMETRICAL]"/>
    <property type="match status" value="1"/>
</dbReference>
<accession>A0A2G0CKS8</accession>
<dbReference type="InterPro" id="IPR015797">
    <property type="entry name" value="NUDIX_hydrolase-like_dom_sf"/>
</dbReference>
<dbReference type="CDD" id="cd03673">
    <property type="entry name" value="NUDIX_Ap6A_hydrolase"/>
    <property type="match status" value="1"/>
</dbReference>
<feature type="domain" description="Nudix hydrolase" evidence="3">
    <location>
        <begin position="88"/>
        <end position="217"/>
    </location>
</feature>
<dbReference type="GO" id="GO:0004081">
    <property type="term" value="F:bis(5'-nucleosyl)-tetraphosphatase (asymmetrical) activity"/>
    <property type="evidence" value="ECO:0007669"/>
    <property type="project" value="TreeGrafter"/>
</dbReference>
<dbReference type="Proteomes" id="UP000226437">
    <property type="component" value="Unassembled WGS sequence"/>
</dbReference>
<evidence type="ECO:0000313" key="5">
    <source>
        <dbReference type="Proteomes" id="UP000226437"/>
    </source>
</evidence>
<evidence type="ECO:0000313" key="4">
    <source>
        <dbReference type="EMBL" id="PHL00541.1"/>
    </source>
</evidence>
<evidence type="ECO:0000256" key="2">
    <source>
        <dbReference type="RuleBase" id="RU003476"/>
    </source>
</evidence>
<comment type="caution">
    <text evidence="4">The sequence shown here is derived from an EMBL/GenBank/DDBJ whole genome shotgun (WGS) entry which is preliminary data.</text>
</comment>
<dbReference type="AlphaFoldDB" id="A0A2G0CKS8"/>
<name>A0A2G0CKS8_9BACT</name>
<dbReference type="InterPro" id="IPR000086">
    <property type="entry name" value="NUDIX_hydrolase_dom"/>
</dbReference>
<evidence type="ECO:0000256" key="1">
    <source>
        <dbReference type="ARBA" id="ARBA00022801"/>
    </source>
</evidence>
<dbReference type="PROSITE" id="PS51462">
    <property type="entry name" value="NUDIX"/>
    <property type="match status" value="1"/>
</dbReference>
<dbReference type="EMBL" id="PDLO01000001">
    <property type="protein sequence ID" value="PHL00541.1"/>
    <property type="molecule type" value="Genomic_DNA"/>
</dbReference>
<evidence type="ECO:0000259" key="3">
    <source>
        <dbReference type="PROSITE" id="PS51462"/>
    </source>
</evidence>
<comment type="similarity">
    <text evidence="2">Belongs to the Nudix hydrolase family.</text>
</comment>
<protein>
    <submittedName>
        <fullName evidence="4">NUDIX hydrolase</fullName>
    </submittedName>
</protein>
<dbReference type="Pfam" id="PF00293">
    <property type="entry name" value="NUDIX"/>
    <property type="match status" value="1"/>
</dbReference>
<dbReference type="GO" id="GO:0006754">
    <property type="term" value="P:ATP biosynthetic process"/>
    <property type="evidence" value="ECO:0007669"/>
    <property type="project" value="TreeGrafter"/>
</dbReference>
<keyword evidence="1 2" id="KW-0378">Hydrolase</keyword>
<gene>
    <name evidence="4" type="ORF">CGL56_03985</name>
</gene>
<dbReference type="PRINTS" id="PR00502">
    <property type="entry name" value="NUDIXFAMILY"/>
</dbReference>
<dbReference type="InterPro" id="IPR020476">
    <property type="entry name" value="Nudix_hydrolase"/>
</dbReference>
<dbReference type="InterPro" id="IPR051325">
    <property type="entry name" value="Nudix_hydrolase_domain"/>
</dbReference>
<dbReference type="InterPro" id="IPR020084">
    <property type="entry name" value="NUDIX_hydrolase_CS"/>
</dbReference>
<dbReference type="PROSITE" id="PS00893">
    <property type="entry name" value="NUDIX_BOX"/>
    <property type="match status" value="1"/>
</dbReference>
<dbReference type="GO" id="GO:0006167">
    <property type="term" value="P:AMP biosynthetic process"/>
    <property type="evidence" value="ECO:0007669"/>
    <property type="project" value="TreeGrafter"/>
</dbReference>
<organism evidence="4 5">
    <name type="scientific">Neolewinella marina</name>
    <dbReference type="NCBI Taxonomy" id="438751"/>
    <lineage>
        <taxon>Bacteria</taxon>
        <taxon>Pseudomonadati</taxon>
        <taxon>Bacteroidota</taxon>
        <taxon>Saprospiria</taxon>
        <taxon>Saprospirales</taxon>
        <taxon>Lewinellaceae</taxon>
        <taxon>Neolewinella</taxon>
    </lineage>
</organism>
<keyword evidence="5" id="KW-1185">Reference proteome</keyword>
<dbReference type="Gene3D" id="3.90.79.10">
    <property type="entry name" value="Nucleoside Triphosphate Pyrophosphohydrolase"/>
    <property type="match status" value="1"/>
</dbReference>
<proteinExistence type="inferred from homology"/>